<gene>
    <name evidence="2" type="ORF">PDM29_00625</name>
</gene>
<proteinExistence type="predicted"/>
<reference evidence="2 3" key="1">
    <citation type="submission" date="2022-12" db="EMBL/GenBank/DDBJ databases">
        <title>Two new species, Stenotrophomonas aracearum and Stenotrophomonas oahuensis, isolated from Anthurium (Araceae family) in Hawaii.</title>
        <authorList>
            <person name="Chunag S.C."/>
            <person name="Dobhal S."/>
            <person name="Alvarez A."/>
            <person name="Arif M."/>
        </authorList>
    </citation>
    <scope>NUCLEOTIDE SEQUENCE [LARGE SCALE GENOMIC DNA]</scope>
    <source>
        <strain evidence="2 3">A5586</strain>
    </source>
</reference>
<evidence type="ECO:0000256" key="1">
    <source>
        <dbReference type="SAM" id="Coils"/>
    </source>
</evidence>
<evidence type="ECO:0008006" key="4">
    <source>
        <dbReference type="Google" id="ProtNLM"/>
    </source>
</evidence>
<evidence type="ECO:0000313" key="2">
    <source>
        <dbReference type="EMBL" id="WNH52808.1"/>
    </source>
</evidence>
<feature type="coiled-coil region" evidence="1">
    <location>
        <begin position="133"/>
        <end position="170"/>
    </location>
</feature>
<dbReference type="Proteomes" id="UP001302072">
    <property type="component" value="Chromosome"/>
</dbReference>
<protein>
    <recommendedName>
        <fullName evidence="4">KfrA N-terminal DNA-binding domain-containing protein</fullName>
    </recommendedName>
</protein>
<dbReference type="EMBL" id="CP115541">
    <property type="protein sequence ID" value="WNH52808.1"/>
    <property type="molecule type" value="Genomic_DNA"/>
</dbReference>
<evidence type="ECO:0000313" key="3">
    <source>
        <dbReference type="Proteomes" id="UP001302072"/>
    </source>
</evidence>
<sequence>MTCARSDIYWRDAAYNAVSRMPGSVNAAAAYLTKRRGAAIKGESLRKKLRGLEGESLSMEMMEMLTDWMVEQAAGTSVATDWILSLAAQFNLTIDHVPVAPDAVADEIAAIRDKLLHVSKFCGQLSAVALDVLQDEKVTLEEADRMLDALQDLRSMCHRIERNLRKALKKSRARA</sequence>
<keyword evidence="1" id="KW-0175">Coiled coil</keyword>
<keyword evidence="3" id="KW-1185">Reference proteome</keyword>
<name>A0ABY9YRH1_9GAMM</name>
<dbReference type="RefSeq" id="WP_311191992.1">
    <property type="nucleotide sequence ID" value="NZ_CP115541.1"/>
</dbReference>
<accession>A0ABY9YRH1</accession>
<organism evidence="2 3">
    <name type="scientific">Stenotrophomonas oahuensis</name>
    <dbReference type="NCBI Taxonomy" id="3003271"/>
    <lineage>
        <taxon>Bacteria</taxon>
        <taxon>Pseudomonadati</taxon>
        <taxon>Pseudomonadota</taxon>
        <taxon>Gammaproteobacteria</taxon>
        <taxon>Lysobacterales</taxon>
        <taxon>Lysobacteraceae</taxon>
        <taxon>Stenotrophomonas</taxon>
    </lineage>
</organism>